<dbReference type="InterPro" id="IPR050536">
    <property type="entry name" value="DtxR_MntR_Metal-Reg"/>
</dbReference>
<dbReference type="PANTHER" id="PTHR33238:SF7">
    <property type="entry name" value="IRON-DEPENDENT TRANSCRIPTIONAL REGULATOR"/>
    <property type="match status" value="1"/>
</dbReference>
<dbReference type="EMBL" id="JMIY01000001">
    <property type="protein sequence ID" value="KCZ73165.1"/>
    <property type="molecule type" value="Genomic_DNA"/>
</dbReference>
<evidence type="ECO:0000256" key="3">
    <source>
        <dbReference type="ARBA" id="ARBA00023125"/>
    </source>
</evidence>
<dbReference type="Gene3D" id="1.10.10.10">
    <property type="entry name" value="Winged helix-like DNA-binding domain superfamily/Winged helix DNA-binding domain"/>
    <property type="match status" value="1"/>
</dbReference>
<dbReference type="InterPro" id="IPR036390">
    <property type="entry name" value="WH_DNA-bd_sf"/>
</dbReference>
<dbReference type="SUPFAM" id="SSF47979">
    <property type="entry name" value="Iron-dependent repressor protein, dimerization domain"/>
    <property type="match status" value="1"/>
</dbReference>
<comment type="caution">
    <text evidence="6">The sequence shown here is derived from an EMBL/GenBank/DDBJ whole genome shotgun (WGS) entry which is preliminary data.</text>
</comment>
<sequence>MSMKDIDGLELSPKKAEYIKFFASRAGVKTTEIASKFNVDPSTATKIIAELSKTDLITYTPYYGCTLTYRGKEYANFLNRRHGLIVCLLVDVGMDIDSACEAAGRFEYFVPKMVVDNTCKKLGHPERSPCGIDISSDTCCCCPGEE</sequence>
<evidence type="ECO:0000313" key="7">
    <source>
        <dbReference type="Proteomes" id="UP000027153"/>
    </source>
</evidence>
<evidence type="ECO:0000256" key="4">
    <source>
        <dbReference type="ARBA" id="ARBA00023163"/>
    </source>
</evidence>
<dbReference type="InterPro" id="IPR036421">
    <property type="entry name" value="Fe_dep_repressor_sf"/>
</dbReference>
<dbReference type="GO" id="GO:0046914">
    <property type="term" value="F:transition metal ion binding"/>
    <property type="evidence" value="ECO:0007669"/>
    <property type="project" value="InterPro"/>
</dbReference>
<reference evidence="6 7" key="1">
    <citation type="journal article" date="2013" name="Nature">
        <title>Anaerobic oxidation of methane coupled to nitrate reduction in a novel archaeal lineage.</title>
        <authorList>
            <person name="Haroon M.F."/>
            <person name="Hu S."/>
            <person name="Shi Y."/>
            <person name="Imelfort M."/>
            <person name="Keller J."/>
            <person name="Hugenholtz P."/>
            <person name="Yuan Z."/>
            <person name="Tyson G.W."/>
        </authorList>
    </citation>
    <scope>NUCLEOTIDE SEQUENCE [LARGE SCALE GENOMIC DNA]</scope>
    <source>
        <strain evidence="6 7">ANME-2d</strain>
    </source>
</reference>
<protein>
    <submittedName>
        <fullName evidence="6">Mn-dependent transcriptional regulator</fullName>
    </submittedName>
</protein>
<evidence type="ECO:0000259" key="5">
    <source>
        <dbReference type="PROSITE" id="PS50944"/>
    </source>
</evidence>
<dbReference type="PANTHER" id="PTHR33238">
    <property type="entry name" value="IRON (METAL) DEPENDENT REPRESSOR, DTXR FAMILY"/>
    <property type="match status" value="1"/>
</dbReference>
<dbReference type="Pfam" id="PF01325">
    <property type="entry name" value="Fe_dep_repress"/>
    <property type="match status" value="1"/>
</dbReference>
<keyword evidence="4" id="KW-0804">Transcription</keyword>
<dbReference type="AlphaFoldDB" id="A0A062VD30"/>
<dbReference type="SUPFAM" id="SSF46785">
    <property type="entry name" value="Winged helix' DNA-binding domain"/>
    <property type="match status" value="1"/>
</dbReference>
<name>A0A062VD30_9EURY</name>
<keyword evidence="7" id="KW-1185">Reference proteome</keyword>
<dbReference type="InterPro" id="IPR022689">
    <property type="entry name" value="Iron_dep_repressor"/>
</dbReference>
<evidence type="ECO:0000313" key="6">
    <source>
        <dbReference type="EMBL" id="KCZ73165.1"/>
    </source>
</evidence>
<dbReference type="InterPro" id="IPR001367">
    <property type="entry name" value="Fe_dep_repressor"/>
</dbReference>
<accession>A0A062VD30</accession>
<dbReference type="GO" id="GO:0046983">
    <property type="term" value="F:protein dimerization activity"/>
    <property type="evidence" value="ECO:0007669"/>
    <property type="project" value="InterPro"/>
</dbReference>
<gene>
    <name evidence="6" type="ORF">ANME2D_00224</name>
</gene>
<dbReference type="GO" id="GO:0003700">
    <property type="term" value="F:DNA-binding transcription factor activity"/>
    <property type="evidence" value="ECO:0007669"/>
    <property type="project" value="InterPro"/>
</dbReference>
<comment type="similarity">
    <text evidence="1">Belongs to the DtxR/MntR family.</text>
</comment>
<evidence type="ECO:0000256" key="2">
    <source>
        <dbReference type="ARBA" id="ARBA00023015"/>
    </source>
</evidence>
<feature type="domain" description="HTH dtxR-type" evidence="5">
    <location>
        <begin position="28"/>
        <end position="68"/>
    </location>
</feature>
<dbReference type="PROSITE" id="PS50944">
    <property type="entry name" value="HTH_DTXR"/>
    <property type="match status" value="1"/>
</dbReference>
<dbReference type="SMART" id="SM00529">
    <property type="entry name" value="HTH_DTXR"/>
    <property type="match status" value="1"/>
</dbReference>
<dbReference type="Proteomes" id="UP000027153">
    <property type="component" value="Unassembled WGS sequence"/>
</dbReference>
<dbReference type="InterPro" id="IPR022687">
    <property type="entry name" value="HTH_DTXR"/>
</dbReference>
<evidence type="ECO:0000256" key="1">
    <source>
        <dbReference type="ARBA" id="ARBA00007871"/>
    </source>
</evidence>
<keyword evidence="2" id="KW-0805">Transcription regulation</keyword>
<dbReference type="Pfam" id="PF02742">
    <property type="entry name" value="Fe_dep_repr_C"/>
    <property type="match status" value="1"/>
</dbReference>
<organism evidence="6 7">
    <name type="scientific">Candidatus Methanoperedens nitratireducens</name>
    <dbReference type="NCBI Taxonomy" id="1392998"/>
    <lineage>
        <taxon>Archaea</taxon>
        <taxon>Methanobacteriati</taxon>
        <taxon>Methanobacteriota</taxon>
        <taxon>Stenosarchaea group</taxon>
        <taxon>Methanomicrobia</taxon>
        <taxon>Methanosarcinales</taxon>
        <taxon>ANME-2 cluster</taxon>
        <taxon>Candidatus Methanoperedentaceae</taxon>
        <taxon>Candidatus Methanoperedens</taxon>
    </lineage>
</organism>
<keyword evidence="3" id="KW-0238">DNA-binding</keyword>
<dbReference type="InterPro" id="IPR036388">
    <property type="entry name" value="WH-like_DNA-bd_sf"/>
</dbReference>
<proteinExistence type="inferred from homology"/>
<dbReference type="GO" id="GO:0003677">
    <property type="term" value="F:DNA binding"/>
    <property type="evidence" value="ECO:0007669"/>
    <property type="project" value="UniProtKB-KW"/>
</dbReference>